<dbReference type="SUPFAM" id="SSF53955">
    <property type="entry name" value="Lysozyme-like"/>
    <property type="match status" value="1"/>
</dbReference>
<evidence type="ECO:0000313" key="2">
    <source>
        <dbReference type="EMBL" id="NMQ18882.1"/>
    </source>
</evidence>
<proteinExistence type="predicted"/>
<accession>A0ABX1THM6</accession>
<dbReference type="InterPro" id="IPR023346">
    <property type="entry name" value="Lysozyme-like_dom_sf"/>
</dbReference>
<dbReference type="Gene3D" id="1.20.141.10">
    <property type="entry name" value="Chitosanase, subunit A, domain 1"/>
    <property type="match status" value="1"/>
</dbReference>
<dbReference type="InterPro" id="IPR008565">
    <property type="entry name" value="TtsA-like_GH18_dom"/>
</dbReference>
<evidence type="ECO:0000313" key="3">
    <source>
        <dbReference type="Proteomes" id="UP000760480"/>
    </source>
</evidence>
<gene>
    <name evidence="2" type="ORF">E4P82_06460</name>
</gene>
<feature type="domain" description="TtsA-like Glycoside hydrolase family 108" evidence="1">
    <location>
        <begin position="9"/>
        <end position="84"/>
    </location>
</feature>
<reference evidence="2 3" key="1">
    <citation type="submission" date="2019-03" db="EMBL/GenBank/DDBJ databases">
        <title>Metabolic reconstructions from genomes of highly enriched 'Candidatus Accumulibacter' and 'Candidatus Competibacter' bioreactor populations.</title>
        <authorList>
            <person name="Annavajhala M.K."/>
            <person name="Welles L."/>
            <person name="Abbas B."/>
            <person name="Sorokin D."/>
            <person name="Park H."/>
            <person name="Van Loosdrecht M."/>
            <person name="Chandran K."/>
        </authorList>
    </citation>
    <scope>NUCLEOTIDE SEQUENCE [LARGE SCALE GENOMIC DNA]</scope>
    <source>
        <strain evidence="2 3">SBR_G</strain>
    </source>
</reference>
<protein>
    <recommendedName>
        <fullName evidence="1">TtsA-like Glycoside hydrolase family 108 domain-containing protein</fullName>
    </recommendedName>
</protein>
<organism evidence="2 3">
    <name type="scientific">Candidatus Competibacter phosphatis</name>
    <dbReference type="NCBI Taxonomy" id="221280"/>
    <lineage>
        <taxon>Bacteria</taxon>
        <taxon>Pseudomonadati</taxon>
        <taxon>Pseudomonadota</taxon>
        <taxon>Gammaproteobacteria</taxon>
        <taxon>Candidatus Competibacteraceae</taxon>
        <taxon>Candidatus Competibacter</taxon>
    </lineage>
</organism>
<dbReference type="EMBL" id="SPMZ01000016">
    <property type="protein sequence ID" value="NMQ18882.1"/>
    <property type="molecule type" value="Genomic_DNA"/>
</dbReference>
<dbReference type="Proteomes" id="UP000760480">
    <property type="component" value="Unassembled WGS sequence"/>
</dbReference>
<comment type="caution">
    <text evidence="2">The sequence shown here is derived from an EMBL/GenBank/DDBJ whole genome shotgun (WGS) entry which is preliminary data.</text>
</comment>
<dbReference type="RefSeq" id="WP_246327393.1">
    <property type="nucleotide sequence ID" value="NZ_SPMZ01000016.1"/>
</dbReference>
<name>A0ABX1THM6_9GAMM</name>
<sequence length="256" mass="28659">MENFDRCVRAVLSEEGGLSDHKQDPGGLTKCGISRRAYPDLDIRRLTMDDVIEIYRRDYWNPVHGTDLPASLALLVFDSAVNQGVGTAVRLLQKAMGVTEDGNIGPVILRAALALPLEQVLIDFCAERALRYEFNRNEEVFGRGWYRRLFRMYATALGNRLLQVILALAWRDSNPMQPNDSPFRLYPTRTIQATMTHPIPPGFSAWPNVLLCMPATPPWERSWWTSAAGICHCITARSSTNIIGCAASPAYSTCRT</sequence>
<evidence type="ECO:0000259" key="1">
    <source>
        <dbReference type="Pfam" id="PF05838"/>
    </source>
</evidence>
<keyword evidence="3" id="KW-1185">Reference proteome</keyword>
<dbReference type="CDD" id="cd13926">
    <property type="entry name" value="N-acetylmuramidase_GH108"/>
    <property type="match status" value="1"/>
</dbReference>
<dbReference type="Pfam" id="PF05838">
    <property type="entry name" value="Glyco_hydro_108"/>
    <property type="match status" value="1"/>
</dbReference>